<comment type="caution">
    <text evidence="3">The sequence shown here is derived from an EMBL/GenBank/DDBJ whole genome shotgun (WGS) entry which is preliminary data.</text>
</comment>
<feature type="non-terminal residue" evidence="3">
    <location>
        <position position="1"/>
    </location>
</feature>
<dbReference type="AlphaFoldDB" id="A0A074RVC3"/>
<keyword evidence="4" id="KW-1185">Reference proteome</keyword>
<dbReference type="Proteomes" id="UP000027456">
    <property type="component" value="Unassembled WGS sequence"/>
</dbReference>
<dbReference type="HOGENOM" id="CLU_040058_3_3_1"/>
<dbReference type="SUPFAM" id="SSF53474">
    <property type="entry name" value="alpha/beta-Hydrolases"/>
    <property type="match status" value="1"/>
</dbReference>
<dbReference type="GO" id="GO:0052689">
    <property type="term" value="F:carboxylic ester hydrolase activity"/>
    <property type="evidence" value="ECO:0007669"/>
    <property type="project" value="UniProtKB-ARBA"/>
</dbReference>
<keyword evidence="2" id="KW-1015">Disulfide bond</keyword>
<evidence type="ECO:0000313" key="4">
    <source>
        <dbReference type="Proteomes" id="UP000027456"/>
    </source>
</evidence>
<reference evidence="3 4" key="1">
    <citation type="submission" date="2013-12" db="EMBL/GenBank/DDBJ databases">
        <authorList>
            <person name="Cubeta M."/>
            <person name="Pakala S."/>
            <person name="Fedorova N."/>
            <person name="Thomas E."/>
            <person name="Dean R."/>
            <person name="Jabaji S."/>
            <person name="Neate S."/>
            <person name="Toda T."/>
            <person name="Tavantzis S."/>
            <person name="Vilgalys R."/>
            <person name="Bharathan N."/>
            <person name="Pakala S."/>
            <person name="Losada L.S."/>
            <person name="Zafar N."/>
            <person name="Nierman W."/>
        </authorList>
    </citation>
    <scope>NUCLEOTIDE SEQUENCE [LARGE SCALE GENOMIC DNA]</scope>
    <source>
        <strain evidence="3 4">123E</strain>
    </source>
</reference>
<sequence>EKECPPLHLVFLRGALEITHPGRVGNPFSKALAYFVPGTTTYSVPYDNRFIFGTSILEGAEMAVQHLIKQWALCPDQHYVIGGYSKGAMVIHSMNLPHYLKVRVLSVVVFGDPFHIAARSWPIYYPIVNLTPKSGFSISQNVVSFCNPGDIICRAGARAKPHRIYEEDGR</sequence>
<dbReference type="Gene3D" id="3.40.50.1820">
    <property type="entry name" value="alpha/beta hydrolase"/>
    <property type="match status" value="1"/>
</dbReference>
<dbReference type="InterPro" id="IPR029058">
    <property type="entry name" value="AB_hydrolase_fold"/>
</dbReference>
<dbReference type="InterPro" id="IPR000675">
    <property type="entry name" value="Cutinase/axe"/>
</dbReference>
<dbReference type="EMBL" id="AZST01000215">
    <property type="protein sequence ID" value="KEP50864.1"/>
    <property type="molecule type" value="Genomic_DNA"/>
</dbReference>
<gene>
    <name evidence="3" type="ORF">V565_072230</name>
</gene>
<organism evidence="3 4">
    <name type="scientific">Rhizoctonia solani 123E</name>
    <dbReference type="NCBI Taxonomy" id="1423351"/>
    <lineage>
        <taxon>Eukaryota</taxon>
        <taxon>Fungi</taxon>
        <taxon>Dikarya</taxon>
        <taxon>Basidiomycota</taxon>
        <taxon>Agaricomycotina</taxon>
        <taxon>Agaricomycetes</taxon>
        <taxon>Cantharellales</taxon>
        <taxon>Ceratobasidiaceae</taxon>
        <taxon>Rhizoctonia</taxon>
    </lineage>
</organism>
<dbReference type="OrthoDB" id="2586582at2759"/>
<evidence type="ECO:0000313" key="3">
    <source>
        <dbReference type="EMBL" id="KEP50864.1"/>
    </source>
</evidence>
<accession>A0A074RVC3</accession>
<dbReference type="PANTHER" id="PTHR33630:SF9">
    <property type="entry name" value="CUTINASE 4"/>
    <property type="match status" value="1"/>
</dbReference>
<dbReference type="SMART" id="SM01110">
    <property type="entry name" value="Cutinase"/>
    <property type="match status" value="1"/>
</dbReference>
<dbReference type="PANTHER" id="PTHR33630">
    <property type="entry name" value="CUTINASE RV1984C-RELATED-RELATED"/>
    <property type="match status" value="1"/>
</dbReference>
<protein>
    <submittedName>
        <fullName evidence="3">Cutinase</fullName>
    </submittedName>
</protein>
<evidence type="ECO:0000256" key="1">
    <source>
        <dbReference type="ARBA" id="ARBA00022801"/>
    </source>
</evidence>
<proteinExistence type="predicted"/>
<keyword evidence="1" id="KW-0378">Hydrolase</keyword>
<evidence type="ECO:0000256" key="2">
    <source>
        <dbReference type="ARBA" id="ARBA00023157"/>
    </source>
</evidence>
<dbReference type="Pfam" id="PF01083">
    <property type="entry name" value="Cutinase"/>
    <property type="match status" value="1"/>
</dbReference>
<name>A0A074RVC3_9AGAM</name>